<feature type="compositionally biased region" description="Polar residues" evidence="1">
    <location>
        <begin position="107"/>
        <end position="116"/>
    </location>
</feature>
<dbReference type="RefSeq" id="XP_016494577.1">
    <property type="nucleotide sequence ID" value="XM_016639091.1"/>
</dbReference>
<dbReference type="PANTHER" id="PTHR33673">
    <property type="entry name" value="SUPPRESSOR SRP40-LIKE PROTEIN"/>
    <property type="match status" value="1"/>
</dbReference>
<dbReference type="PaxDb" id="4097-A0A1S4C098"/>
<feature type="region of interest" description="Disordered" evidence="1">
    <location>
        <begin position="58"/>
        <end position="116"/>
    </location>
</feature>
<proteinExistence type="predicted"/>
<evidence type="ECO:0000313" key="2">
    <source>
        <dbReference type="Proteomes" id="UP000790787"/>
    </source>
</evidence>
<evidence type="ECO:0000313" key="3">
    <source>
        <dbReference type="RefSeq" id="XP_016494576.1"/>
    </source>
</evidence>
<reference evidence="3 4" key="2">
    <citation type="submission" date="2025-04" db="UniProtKB">
        <authorList>
            <consortium name="RefSeq"/>
        </authorList>
    </citation>
    <scope>IDENTIFICATION</scope>
</reference>
<dbReference type="OrthoDB" id="1302201at2759"/>
<feature type="region of interest" description="Disordered" evidence="1">
    <location>
        <begin position="1"/>
        <end position="46"/>
    </location>
</feature>
<accession>A0A1S4C098</accession>
<protein>
    <submittedName>
        <fullName evidence="3 4">Uncharacterized protein</fullName>
    </submittedName>
</protein>
<organism evidence="4">
    <name type="scientific">Nicotiana tabacum</name>
    <name type="common">Common tobacco</name>
    <dbReference type="NCBI Taxonomy" id="4097"/>
    <lineage>
        <taxon>Eukaryota</taxon>
        <taxon>Viridiplantae</taxon>
        <taxon>Streptophyta</taxon>
        <taxon>Embryophyta</taxon>
        <taxon>Tracheophyta</taxon>
        <taxon>Spermatophyta</taxon>
        <taxon>Magnoliopsida</taxon>
        <taxon>eudicotyledons</taxon>
        <taxon>Gunneridae</taxon>
        <taxon>Pentapetalae</taxon>
        <taxon>asterids</taxon>
        <taxon>lamiids</taxon>
        <taxon>Solanales</taxon>
        <taxon>Solanaceae</taxon>
        <taxon>Nicotianoideae</taxon>
        <taxon>Nicotianeae</taxon>
        <taxon>Nicotiana</taxon>
    </lineage>
</organism>
<dbReference type="PANTHER" id="PTHR33673:SF25">
    <property type="match status" value="1"/>
</dbReference>
<dbReference type="RefSeq" id="XP_016494576.1">
    <property type="nucleotide sequence ID" value="XM_016639090.1"/>
</dbReference>
<dbReference type="Proteomes" id="UP000790787">
    <property type="component" value="Chromosome 12"/>
</dbReference>
<dbReference type="AlphaFoldDB" id="A0A1S4C098"/>
<evidence type="ECO:0000256" key="1">
    <source>
        <dbReference type="SAM" id="MobiDB-lite"/>
    </source>
</evidence>
<evidence type="ECO:0000313" key="4">
    <source>
        <dbReference type="RefSeq" id="XP_016494577.1"/>
    </source>
</evidence>
<dbReference type="OMA" id="DPKIVFN"/>
<gene>
    <name evidence="3 4" type="primary">LOC107813784</name>
</gene>
<sequence length="486" mass="52537">MDSEQESEGRRDSDATLDESEIGSSKSSEYSQSISSSTSGSSSDDYIQVDPKIVFNSVPSGVASSKSHSDAKLISQSDTCHQLEESSKTSTSSTSQVSDVTHESAFPTMSPTQSPSIQVMERQAVFDPNRIPSSVFGSKDSSSKEWSTASNESLFSIHTAGNASPARDDIVMTDGDFKRSKKRDNSCAALDKYEEINKSGEPTRFRQPLPAAKGRECKEKIHEKGRNVNAVNNLLAAGSDEPTKRVVRFREEIKVGDIRNHSAVVGLSDGNKGFRDSCTAVRHSDGKGTSPVFPIKKKSSWWSCCCSCSSGSCCSSWPSCSLKCSGCSCNWLSCSGCSCKWLSCSGFSFKWLSCSSFSCKWLSCSGCSCKWLSCSGFSFKWLSCSSFSCKWLSCSGCSCKWLICSGCSCKWPSCSGFSCKWLSCSGCSCKWPSCSGCSCKWPSCAVCSCKWPSMPVGCCKWPCSHGGCCKWPSCQCKCLTSLRCCS</sequence>
<dbReference type="KEGG" id="nta:107813784"/>
<reference key="1">
    <citation type="journal article" date="2014" name="Nat. Commun.">
        <title>The tobacco genome sequence and its comparison with those of tomato and potato.</title>
        <authorList>
            <person name="Sierro N."/>
            <person name="Battey J.N."/>
            <person name="Ouadi S."/>
            <person name="Bakaher N."/>
            <person name="Bovet L."/>
            <person name="Willig A."/>
            <person name="Goepfert S."/>
            <person name="Peitsch M.C."/>
            <person name="Ivanov N.V."/>
        </authorList>
    </citation>
    <scope>NUCLEOTIDE SEQUENCE [LARGE SCALE GENOMIC DNA]</scope>
    <source>
        <strain>cv. TN90</strain>
    </source>
</reference>
<keyword evidence="2" id="KW-1185">Reference proteome</keyword>
<name>A0A1S4C098_TOBAC</name>
<dbReference type="GeneID" id="107813784"/>
<feature type="compositionally biased region" description="Low complexity" evidence="1">
    <location>
        <begin position="22"/>
        <end position="43"/>
    </location>
</feature>